<feature type="transmembrane region" description="Helical" evidence="1">
    <location>
        <begin position="6"/>
        <end position="32"/>
    </location>
</feature>
<protein>
    <submittedName>
        <fullName evidence="2">Uncharacterized protein</fullName>
    </submittedName>
</protein>
<dbReference type="EMBL" id="FOZW01000001">
    <property type="protein sequence ID" value="SFS33036.1"/>
    <property type="molecule type" value="Genomic_DNA"/>
</dbReference>
<organism evidence="2 3">
    <name type="scientific">Alloyangia pacifica</name>
    <dbReference type="NCBI Taxonomy" id="311180"/>
    <lineage>
        <taxon>Bacteria</taxon>
        <taxon>Pseudomonadati</taxon>
        <taxon>Pseudomonadota</taxon>
        <taxon>Alphaproteobacteria</taxon>
        <taxon>Rhodobacterales</taxon>
        <taxon>Roseobacteraceae</taxon>
        <taxon>Alloyangia</taxon>
    </lineage>
</organism>
<proteinExistence type="predicted"/>
<evidence type="ECO:0000256" key="1">
    <source>
        <dbReference type="SAM" id="Phobius"/>
    </source>
</evidence>
<feature type="transmembrane region" description="Helical" evidence="1">
    <location>
        <begin position="80"/>
        <end position="100"/>
    </location>
</feature>
<dbReference type="Proteomes" id="UP000199392">
    <property type="component" value="Unassembled WGS sequence"/>
</dbReference>
<name>A0A1I6NYJ7_9RHOB</name>
<reference evidence="3" key="1">
    <citation type="submission" date="2016-10" db="EMBL/GenBank/DDBJ databases">
        <authorList>
            <person name="Varghese N."/>
            <person name="Submissions S."/>
        </authorList>
    </citation>
    <scope>NUCLEOTIDE SEQUENCE [LARGE SCALE GENOMIC DNA]</scope>
    <source>
        <strain evidence="3">DSM 26894</strain>
    </source>
</reference>
<keyword evidence="1" id="KW-1133">Transmembrane helix</keyword>
<keyword evidence="1" id="KW-0812">Transmembrane</keyword>
<dbReference type="OrthoDB" id="1524823at2"/>
<keyword evidence="1" id="KW-0472">Membrane</keyword>
<sequence length="130" mass="13237">MAVQLAHLYVTLCLARLFFHVALILGAPLARWAPGGGPDGGVEGKAGAGPKALSALAILVLLIQASAMLVVAGFPGTEGLAYSGMAIWIAVGLPVAELGLGLPSRAEADKWLWRPLDLVMAALSLAVLSA</sequence>
<evidence type="ECO:0000313" key="2">
    <source>
        <dbReference type="EMBL" id="SFS33036.1"/>
    </source>
</evidence>
<gene>
    <name evidence="2" type="ORF">SAMN04488050_101189</name>
</gene>
<dbReference type="RefSeq" id="WP_092426466.1">
    <property type="nucleotide sequence ID" value="NZ_FNCL01000008.1"/>
</dbReference>
<feature type="transmembrane region" description="Helical" evidence="1">
    <location>
        <begin position="53"/>
        <end position="74"/>
    </location>
</feature>
<dbReference type="AlphaFoldDB" id="A0A1I6NYJ7"/>
<accession>A0A1I6NYJ7</accession>
<keyword evidence="3" id="KW-1185">Reference proteome</keyword>
<dbReference type="STRING" id="311180.SAMN04488050_101189"/>
<evidence type="ECO:0000313" key="3">
    <source>
        <dbReference type="Proteomes" id="UP000199392"/>
    </source>
</evidence>
<feature type="transmembrane region" description="Helical" evidence="1">
    <location>
        <begin position="112"/>
        <end position="129"/>
    </location>
</feature>